<proteinExistence type="predicted"/>
<keyword evidence="2" id="KW-1185">Reference proteome</keyword>
<name>A0A1C6SZK5_9ACTN</name>
<dbReference type="Proteomes" id="UP000199413">
    <property type="component" value="Unassembled WGS sequence"/>
</dbReference>
<accession>A0A1C6SZK5</accession>
<evidence type="ECO:0000313" key="2">
    <source>
        <dbReference type="Proteomes" id="UP000199413"/>
    </source>
</evidence>
<protein>
    <submittedName>
        <fullName evidence="1">Uncharacterized protein</fullName>
    </submittedName>
</protein>
<dbReference type="AlphaFoldDB" id="A0A1C6SZK5"/>
<sequence>MLALGRRFGKRVRPTDAEEAERLGSLLREFSDSLGRRCSRYCEHLA</sequence>
<gene>
    <name evidence="1" type="ORF">GA0070624_5091</name>
</gene>
<evidence type="ECO:0000313" key="1">
    <source>
        <dbReference type="EMBL" id="SCL34819.1"/>
    </source>
</evidence>
<organism evidence="1 2">
    <name type="scientific">Micromonospora rhizosphaerae</name>
    <dbReference type="NCBI Taxonomy" id="568872"/>
    <lineage>
        <taxon>Bacteria</taxon>
        <taxon>Bacillati</taxon>
        <taxon>Actinomycetota</taxon>
        <taxon>Actinomycetes</taxon>
        <taxon>Micromonosporales</taxon>
        <taxon>Micromonosporaceae</taxon>
        <taxon>Micromonospora</taxon>
    </lineage>
</organism>
<dbReference type="EMBL" id="FMHV01000002">
    <property type="protein sequence ID" value="SCL34819.1"/>
    <property type="molecule type" value="Genomic_DNA"/>
</dbReference>
<reference evidence="2" key="1">
    <citation type="submission" date="2016-06" db="EMBL/GenBank/DDBJ databases">
        <authorList>
            <person name="Varghese N."/>
            <person name="Submissions Spin"/>
        </authorList>
    </citation>
    <scope>NUCLEOTIDE SEQUENCE [LARGE SCALE GENOMIC DNA]</scope>
    <source>
        <strain evidence="2">DSM 45431</strain>
    </source>
</reference>